<evidence type="ECO:0000313" key="1">
    <source>
        <dbReference type="EMBL" id="MFC3997849.1"/>
    </source>
</evidence>
<dbReference type="Proteomes" id="UP001595847">
    <property type="component" value="Unassembled WGS sequence"/>
</dbReference>
<gene>
    <name evidence="1" type="ORF">ACFOVU_18080</name>
</gene>
<evidence type="ECO:0008006" key="3">
    <source>
        <dbReference type="Google" id="ProtNLM"/>
    </source>
</evidence>
<protein>
    <recommendedName>
        <fullName evidence="3">Transcriptional regulator</fullName>
    </recommendedName>
</protein>
<reference evidence="2" key="1">
    <citation type="journal article" date="2019" name="Int. J. Syst. Evol. Microbiol.">
        <title>The Global Catalogue of Microorganisms (GCM) 10K type strain sequencing project: providing services to taxonomists for standard genome sequencing and annotation.</title>
        <authorList>
            <consortium name="The Broad Institute Genomics Platform"/>
            <consortium name="The Broad Institute Genome Sequencing Center for Infectious Disease"/>
            <person name="Wu L."/>
            <person name="Ma J."/>
        </authorList>
    </citation>
    <scope>NUCLEOTIDE SEQUENCE [LARGE SCALE GENOMIC DNA]</scope>
    <source>
        <strain evidence="2">TBRC 1826</strain>
    </source>
</reference>
<name>A0ABV8FR59_9ACTN</name>
<dbReference type="EMBL" id="JBHSBH010000012">
    <property type="protein sequence ID" value="MFC3997849.1"/>
    <property type="molecule type" value="Genomic_DNA"/>
</dbReference>
<keyword evidence="2" id="KW-1185">Reference proteome</keyword>
<evidence type="ECO:0000313" key="2">
    <source>
        <dbReference type="Proteomes" id="UP001595847"/>
    </source>
</evidence>
<dbReference type="RefSeq" id="WP_378535180.1">
    <property type="nucleotide sequence ID" value="NZ_JBHSBH010000012.1"/>
</dbReference>
<comment type="caution">
    <text evidence="1">The sequence shown here is derived from an EMBL/GenBank/DDBJ whole genome shotgun (WGS) entry which is preliminary data.</text>
</comment>
<sequence>MNPHVSVSAFKELSDAAARQCGMVTARQAHRIGIDDAGLAVLADAGLLSRPSWSVHRVAGAGTAPVYMYRYAAWLALDEERFAWERPSAAHEDAVVSHESACQVLGITGPSSREVVFTAPAPRSAPPGIRLHTAPLRADEVEVVHGVPVTTAHRTLVDLVRDWNDLDDLRRAVSDAVRKDLVDLLRLHRDLAPLAAEYGFPDEGPRFAAHFLTRVPVAALPPRNLVGYVELTDPERVGAVRDALVASLRRAGGPGEVLARDEAFGREIAALVVGRAVADE</sequence>
<accession>A0ABV8FR59</accession>
<organism evidence="1 2">
    <name type="scientific">Nocardiopsis sediminis</name>
    <dbReference type="NCBI Taxonomy" id="1778267"/>
    <lineage>
        <taxon>Bacteria</taxon>
        <taxon>Bacillati</taxon>
        <taxon>Actinomycetota</taxon>
        <taxon>Actinomycetes</taxon>
        <taxon>Streptosporangiales</taxon>
        <taxon>Nocardiopsidaceae</taxon>
        <taxon>Nocardiopsis</taxon>
    </lineage>
</organism>
<proteinExistence type="predicted"/>